<dbReference type="InterPro" id="IPR019775">
    <property type="entry name" value="WD40_repeat_CS"/>
</dbReference>
<dbReference type="InterPro" id="IPR036322">
    <property type="entry name" value="WD40_repeat_dom_sf"/>
</dbReference>
<dbReference type="PANTHER" id="PTHR19848">
    <property type="entry name" value="WD40 REPEAT PROTEIN"/>
    <property type="match status" value="1"/>
</dbReference>
<keyword evidence="1 3" id="KW-0853">WD repeat</keyword>
<evidence type="ECO:0000256" key="1">
    <source>
        <dbReference type="ARBA" id="ARBA00022574"/>
    </source>
</evidence>
<evidence type="ECO:0000256" key="3">
    <source>
        <dbReference type="PROSITE-ProRule" id="PRU00221"/>
    </source>
</evidence>
<dbReference type="PROSITE" id="PS50082">
    <property type="entry name" value="WD_REPEATS_2"/>
    <property type="match status" value="5"/>
</dbReference>
<comment type="caution">
    <text evidence="5">The sequence shown here is derived from an EMBL/GenBank/DDBJ whole genome shotgun (WGS) entry which is preliminary data.</text>
</comment>
<organism evidence="5 6">
    <name type="scientific">Reticulomyxa filosa</name>
    <dbReference type="NCBI Taxonomy" id="46433"/>
    <lineage>
        <taxon>Eukaryota</taxon>
        <taxon>Sar</taxon>
        <taxon>Rhizaria</taxon>
        <taxon>Retaria</taxon>
        <taxon>Foraminifera</taxon>
        <taxon>Monothalamids</taxon>
        <taxon>Reticulomyxidae</taxon>
        <taxon>Reticulomyxa</taxon>
    </lineage>
</organism>
<dbReference type="PANTHER" id="PTHR19848:SF8">
    <property type="entry name" value="F-BOX AND WD REPEAT DOMAIN CONTAINING 7"/>
    <property type="match status" value="1"/>
</dbReference>
<gene>
    <name evidence="5" type="ORF">RFI_01359</name>
</gene>
<dbReference type="PROSITE" id="PS00678">
    <property type="entry name" value="WD_REPEATS_1"/>
    <property type="match status" value="5"/>
</dbReference>
<feature type="region of interest" description="Disordered" evidence="4">
    <location>
        <begin position="1"/>
        <end position="73"/>
    </location>
</feature>
<feature type="repeat" description="WD" evidence="3">
    <location>
        <begin position="149"/>
        <end position="195"/>
    </location>
</feature>
<evidence type="ECO:0000313" key="5">
    <source>
        <dbReference type="EMBL" id="ETO35704.1"/>
    </source>
</evidence>
<feature type="repeat" description="WD" evidence="3">
    <location>
        <begin position="105"/>
        <end position="148"/>
    </location>
</feature>
<evidence type="ECO:0000256" key="2">
    <source>
        <dbReference type="ARBA" id="ARBA00022737"/>
    </source>
</evidence>
<sequence length="430" mass="48987">MQRNFQQESSKIHTDLDVTKVNRVEKEEQTAPKKSVGLLEQKDDKSTEYCQALQKSPNDQNNDEKKEEHPNGDKYSSACFPLCDDTRPSNSTFDLFRTAKQLQTCAGHSNIVWSIHYWPFAGGRFLGSGSHDNTVRVWDVETASQLKRFNKHSSAVFCVKFSPYHHCTGHSVICSGSFDNTIRFWNFKSDKQLQVLKGHTGGVCGIQFSSFNSGQYLCSGSYDKTIRLWNVNKYKMLHIFEGHISHVWSVDFSPLQSNNHCISKENNLGIGIIGGAGYTLCSGSWDNTIRLWDVETAKELTVFRGHESAVWTVKYSRHKTSASGGGNTICSGSYDNTVRLWDIRSGKQTYIFKGHTASARCVEFSPFESNGNIMDLRLAQIYFVLDQQIIQFDFGMFERINKHTKSKEVTKKMVKLLVWNFCHRIITERT</sequence>
<feature type="repeat" description="WD" evidence="3">
    <location>
        <begin position="303"/>
        <end position="351"/>
    </location>
</feature>
<dbReference type="PROSITE" id="PS50294">
    <property type="entry name" value="WD_REPEATS_REGION"/>
    <property type="match status" value="4"/>
</dbReference>
<feature type="repeat" description="WD" evidence="3">
    <location>
        <begin position="196"/>
        <end position="239"/>
    </location>
</feature>
<dbReference type="Pfam" id="PF00400">
    <property type="entry name" value="WD40"/>
    <property type="match status" value="5"/>
</dbReference>
<dbReference type="AlphaFoldDB" id="X6PCB2"/>
<dbReference type="Gene3D" id="2.130.10.10">
    <property type="entry name" value="YVTN repeat-like/Quinoprotein amine dehydrogenase"/>
    <property type="match status" value="4"/>
</dbReference>
<accession>X6PCB2</accession>
<feature type="repeat" description="WD" evidence="3">
    <location>
        <begin position="280"/>
        <end position="302"/>
    </location>
</feature>
<dbReference type="PRINTS" id="PR00320">
    <property type="entry name" value="GPROTEINBRPT"/>
</dbReference>
<dbReference type="InterPro" id="IPR015943">
    <property type="entry name" value="WD40/YVTN_repeat-like_dom_sf"/>
</dbReference>
<evidence type="ECO:0000256" key="4">
    <source>
        <dbReference type="SAM" id="MobiDB-lite"/>
    </source>
</evidence>
<dbReference type="EMBL" id="ASPP01001390">
    <property type="protein sequence ID" value="ETO35704.1"/>
    <property type="molecule type" value="Genomic_DNA"/>
</dbReference>
<reference evidence="5 6" key="1">
    <citation type="journal article" date="2013" name="Curr. Biol.">
        <title>The Genome of the Foraminiferan Reticulomyxa filosa.</title>
        <authorList>
            <person name="Glockner G."/>
            <person name="Hulsmann N."/>
            <person name="Schleicher M."/>
            <person name="Noegel A.A."/>
            <person name="Eichinger L."/>
            <person name="Gallinger C."/>
            <person name="Pawlowski J."/>
            <person name="Sierra R."/>
            <person name="Euteneuer U."/>
            <person name="Pillet L."/>
            <person name="Moustafa A."/>
            <person name="Platzer M."/>
            <person name="Groth M."/>
            <person name="Szafranski K."/>
            <person name="Schliwa M."/>
        </authorList>
    </citation>
    <scope>NUCLEOTIDE SEQUENCE [LARGE SCALE GENOMIC DNA]</scope>
</reference>
<feature type="compositionally biased region" description="Basic and acidic residues" evidence="4">
    <location>
        <begin position="10"/>
        <end position="31"/>
    </location>
</feature>
<feature type="compositionally biased region" description="Basic and acidic residues" evidence="4">
    <location>
        <begin position="62"/>
        <end position="72"/>
    </location>
</feature>
<keyword evidence="6" id="KW-1185">Reference proteome</keyword>
<dbReference type="CDD" id="cd00200">
    <property type="entry name" value="WD40"/>
    <property type="match status" value="1"/>
</dbReference>
<evidence type="ECO:0000313" key="6">
    <source>
        <dbReference type="Proteomes" id="UP000023152"/>
    </source>
</evidence>
<dbReference type="SUPFAM" id="SSF50978">
    <property type="entry name" value="WD40 repeat-like"/>
    <property type="match status" value="1"/>
</dbReference>
<dbReference type="Proteomes" id="UP000023152">
    <property type="component" value="Unassembled WGS sequence"/>
</dbReference>
<keyword evidence="2" id="KW-0677">Repeat</keyword>
<dbReference type="SMART" id="SM00320">
    <property type="entry name" value="WD40"/>
    <property type="match status" value="6"/>
</dbReference>
<dbReference type="InterPro" id="IPR001680">
    <property type="entry name" value="WD40_rpt"/>
</dbReference>
<dbReference type="InterPro" id="IPR020472">
    <property type="entry name" value="WD40_PAC1"/>
</dbReference>
<protein>
    <submittedName>
        <fullName evidence="5">WD-40 repeat protein</fullName>
    </submittedName>
</protein>
<proteinExistence type="predicted"/>
<name>X6PCB2_RETFI</name>